<dbReference type="EMBL" id="CAJOBC010002084">
    <property type="protein sequence ID" value="CAF3714609.1"/>
    <property type="molecule type" value="Genomic_DNA"/>
</dbReference>
<evidence type="ECO:0000259" key="13">
    <source>
        <dbReference type="Pfam" id="PF01507"/>
    </source>
</evidence>
<feature type="domain" description="Phosphoadenosine phosphosulphate reductase" evidence="13">
    <location>
        <begin position="1"/>
        <end position="42"/>
    </location>
</feature>
<dbReference type="OrthoDB" id="270728at2759"/>
<keyword evidence="18" id="KW-1185">Reference proteome</keyword>
<dbReference type="EMBL" id="CAJNOK010005017">
    <property type="protein sequence ID" value="CAF0957597.1"/>
    <property type="molecule type" value="Genomic_DNA"/>
</dbReference>
<protein>
    <recommendedName>
        <fullName evidence="2">FAD synthase</fullName>
        <ecNumber evidence="2">2.7.7.2</ecNumber>
    </recommendedName>
    <alternativeName>
        <fullName evidence="10">FAD pyrophosphorylase</fullName>
    </alternativeName>
    <alternativeName>
        <fullName evidence="11">FMN adenylyltransferase</fullName>
    </alternativeName>
</protein>
<dbReference type="PANTHER" id="PTHR23293:SF9">
    <property type="entry name" value="FAD SYNTHASE"/>
    <property type="match status" value="1"/>
</dbReference>
<evidence type="ECO:0000313" key="18">
    <source>
        <dbReference type="Proteomes" id="UP000663829"/>
    </source>
</evidence>
<comment type="catalytic activity">
    <reaction evidence="12">
        <text>FMN + ATP + H(+) = FAD + diphosphate</text>
        <dbReference type="Rhea" id="RHEA:17237"/>
        <dbReference type="ChEBI" id="CHEBI:15378"/>
        <dbReference type="ChEBI" id="CHEBI:30616"/>
        <dbReference type="ChEBI" id="CHEBI:33019"/>
        <dbReference type="ChEBI" id="CHEBI:57692"/>
        <dbReference type="ChEBI" id="CHEBI:58210"/>
        <dbReference type="EC" id="2.7.7.2"/>
    </reaction>
</comment>
<keyword evidence="3" id="KW-0285">Flavoprotein</keyword>
<keyword evidence="8" id="KW-0274">FAD</keyword>
<dbReference type="GO" id="GO:0006747">
    <property type="term" value="P:FAD biosynthetic process"/>
    <property type="evidence" value="ECO:0007669"/>
    <property type="project" value="TreeGrafter"/>
</dbReference>
<evidence type="ECO:0000256" key="7">
    <source>
        <dbReference type="ARBA" id="ARBA00022741"/>
    </source>
</evidence>
<dbReference type="Proteomes" id="UP000681722">
    <property type="component" value="Unassembled WGS sequence"/>
</dbReference>
<evidence type="ECO:0000313" key="17">
    <source>
        <dbReference type="EMBL" id="CAF3730620.1"/>
    </source>
</evidence>
<dbReference type="EC" id="2.7.7.2" evidence="2"/>
<evidence type="ECO:0000256" key="8">
    <source>
        <dbReference type="ARBA" id="ARBA00022827"/>
    </source>
</evidence>
<evidence type="ECO:0000313" key="15">
    <source>
        <dbReference type="EMBL" id="CAF0957597.1"/>
    </source>
</evidence>
<evidence type="ECO:0000256" key="5">
    <source>
        <dbReference type="ARBA" id="ARBA00022679"/>
    </source>
</evidence>
<keyword evidence="7" id="KW-0547">Nucleotide-binding</keyword>
<dbReference type="Proteomes" id="UP000682733">
    <property type="component" value="Unassembled WGS sequence"/>
</dbReference>
<evidence type="ECO:0000313" key="14">
    <source>
        <dbReference type="EMBL" id="CAF0937679.1"/>
    </source>
</evidence>
<dbReference type="InterPro" id="IPR002500">
    <property type="entry name" value="PAPS_reduct_dom"/>
</dbReference>
<proteinExistence type="predicted"/>
<dbReference type="Gene3D" id="3.40.50.620">
    <property type="entry name" value="HUPs"/>
    <property type="match status" value="1"/>
</dbReference>
<accession>A0A814CAX3</accession>
<evidence type="ECO:0000256" key="4">
    <source>
        <dbReference type="ARBA" id="ARBA00022643"/>
    </source>
</evidence>
<keyword evidence="9" id="KW-0067">ATP-binding</keyword>
<dbReference type="PANTHER" id="PTHR23293">
    <property type="entry name" value="FAD SYNTHETASE-RELATED FMN ADENYLYLTRANSFERASE"/>
    <property type="match status" value="1"/>
</dbReference>
<dbReference type="GO" id="GO:0005524">
    <property type="term" value="F:ATP binding"/>
    <property type="evidence" value="ECO:0007669"/>
    <property type="project" value="UniProtKB-KW"/>
</dbReference>
<keyword evidence="6" id="KW-0548">Nucleotidyltransferase</keyword>
<evidence type="ECO:0000256" key="2">
    <source>
        <dbReference type="ARBA" id="ARBA00012393"/>
    </source>
</evidence>
<keyword evidence="5" id="KW-0808">Transferase</keyword>
<evidence type="ECO:0000256" key="3">
    <source>
        <dbReference type="ARBA" id="ARBA00022630"/>
    </source>
</evidence>
<dbReference type="InterPro" id="IPR014729">
    <property type="entry name" value="Rossmann-like_a/b/a_fold"/>
</dbReference>
<evidence type="ECO:0000256" key="10">
    <source>
        <dbReference type="ARBA" id="ARBA00031145"/>
    </source>
</evidence>
<dbReference type="Proteomes" id="UP000677228">
    <property type="component" value="Unassembled WGS sequence"/>
</dbReference>
<name>A0A814CAX3_9BILA</name>
<evidence type="ECO:0000256" key="11">
    <source>
        <dbReference type="ARBA" id="ARBA00031871"/>
    </source>
</evidence>
<dbReference type="Pfam" id="PF01507">
    <property type="entry name" value="PAPS_reduct"/>
    <property type="match status" value="1"/>
</dbReference>
<dbReference type="GO" id="GO:0003919">
    <property type="term" value="F:FMN adenylyltransferase activity"/>
    <property type="evidence" value="ECO:0007669"/>
    <property type="project" value="UniProtKB-EC"/>
</dbReference>
<reference evidence="14" key="1">
    <citation type="submission" date="2021-02" db="EMBL/GenBank/DDBJ databases">
        <authorList>
            <person name="Nowell W R."/>
        </authorList>
    </citation>
    <scope>NUCLEOTIDE SEQUENCE</scope>
</reference>
<organism evidence="14 18">
    <name type="scientific">Didymodactylos carnosus</name>
    <dbReference type="NCBI Taxonomy" id="1234261"/>
    <lineage>
        <taxon>Eukaryota</taxon>
        <taxon>Metazoa</taxon>
        <taxon>Spiralia</taxon>
        <taxon>Gnathifera</taxon>
        <taxon>Rotifera</taxon>
        <taxon>Eurotatoria</taxon>
        <taxon>Bdelloidea</taxon>
        <taxon>Philodinida</taxon>
        <taxon>Philodinidae</taxon>
        <taxon>Didymodactylos</taxon>
    </lineage>
</organism>
<dbReference type="AlphaFoldDB" id="A0A814CAX3"/>
<evidence type="ECO:0000313" key="16">
    <source>
        <dbReference type="EMBL" id="CAF3714609.1"/>
    </source>
</evidence>
<dbReference type="EMBL" id="CAJNOQ010002084">
    <property type="protein sequence ID" value="CAF0937679.1"/>
    <property type="molecule type" value="Genomic_DNA"/>
</dbReference>
<evidence type="ECO:0000256" key="12">
    <source>
        <dbReference type="ARBA" id="ARBA00049494"/>
    </source>
</evidence>
<evidence type="ECO:0000256" key="6">
    <source>
        <dbReference type="ARBA" id="ARBA00022695"/>
    </source>
</evidence>
<comment type="pathway">
    <text evidence="1">Cofactor biosynthesis; FAD biosynthesis; FAD from FMN: step 1/1.</text>
</comment>
<dbReference type="EMBL" id="CAJOBA010005021">
    <property type="protein sequence ID" value="CAF3730620.1"/>
    <property type="molecule type" value="Genomic_DNA"/>
</dbReference>
<sequence length="82" mass="9832">MRCNPILHYTYNDVWKFLRHFQINYCTMYDQGFTSLGDKDLTIKNIKLKYQTENGLEQYKPAYMLDDEVSKGDGRINRFNPL</sequence>
<evidence type="ECO:0000256" key="1">
    <source>
        <dbReference type="ARBA" id="ARBA00004726"/>
    </source>
</evidence>
<comment type="caution">
    <text evidence="14">The sequence shown here is derived from an EMBL/GenBank/DDBJ whole genome shotgun (WGS) entry which is preliminary data.</text>
</comment>
<evidence type="ECO:0000256" key="9">
    <source>
        <dbReference type="ARBA" id="ARBA00022840"/>
    </source>
</evidence>
<keyword evidence="4" id="KW-0288">FMN</keyword>
<gene>
    <name evidence="14" type="ORF">GPM918_LOCUS10532</name>
    <name evidence="15" type="ORF">OVA965_LOCUS12465</name>
    <name evidence="16" type="ORF">SRO942_LOCUS10533</name>
    <name evidence="17" type="ORF">TMI583_LOCUS12467</name>
</gene>
<dbReference type="Proteomes" id="UP000663829">
    <property type="component" value="Unassembled WGS sequence"/>
</dbReference>
<dbReference type="SUPFAM" id="SSF52402">
    <property type="entry name" value="Adenine nucleotide alpha hydrolases-like"/>
    <property type="match status" value="1"/>
</dbReference>